<dbReference type="SUPFAM" id="SSF50249">
    <property type="entry name" value="Nucleic acid-binding proteins"/>
    <property type="match status" value="1"/>
</dbReference>
<evidence type="ECO:0000256" key="2">
    <source>
        <dbReference type="ARBA" id="ARBA00022763"/>
    </source>
</evidence>
<dbReference type="GO" id="GO:0016787">
    <property type="term" value="F:hydrolase activity"/>
    <property type="evidence" value="ECO:0007669"/>
    <property type="project" value="UniProtKB-KW"/>
</dbReference>
<dbReference type="SMART" id="SM00278">
    <property type="entry name" value="HhH1"/>
    <property type="match status" value="2"/>
</dbReference>
<comment type="domain">
    <text evidence="6">Has three domains with a flexible linker between the domains II and III and assumes an 'L' shape. Domain III is highly mobile and contacts RuvB.</text>
</comment>
<name>A0ABT9IBI0_9ACTN</name>
<dbReference type="InterPro" id="IPR010994">
    <property type="entry name" value="RuvA_2-like"/>
</dbReference>
<dbReference type="InterPro" id="IPR003583">
    <property type="entry name" value="Hlx-hairpin-Hlx_DNA-bd_motif"/>
</dbReference>
<evidence type="ECO:0000256" key="6">
    <source>
        <dbReference type="HAMAP-Rule" id="MF_00031"/>
    </source>
</evidence>
<proteinExistence type="inferred from homology"/>
<comment type="similarity">
    <text evidence="6">Belongs to the RuvA family.</text>
</comment>
<dbReference type="InterPro" id="IPR036267">
    <property type="entry name" value="RuvA_C_sf"/>
</dbReference>
<gene>
    <name evidence="6 8" type="primary">ruvA</name>
    <name evidence="8" type="ORF">QOZ88_09780</name>
</gene>
<dbReference type="NCBIfam" id="TIGR00084">
    <property type="entry name" value="ruvA"/>
    <property type="match status" value="1"/>
</dbReference>
<organism evidence="8 9">
    <name type="scientific">Blastococcus carthaginiensis</name>
    <dbReference type="NCBI Taxonomy" id="3050034"/>
    <lineage>
        <taxon>Bacteria</taxon>
        <taxon>Bacillati</taxon>
        <taxon>Actinomycetota</taxon>
        <taxon>Actinomycetes</taxon>
        <taxon>Geodermatophilales</taxon>
        <taxon>Geodermatophilaceae</taxon>
        <taxon>Blastococcus</taxon>
    </lineage>
</organism>
<dbReference type="SUPFAM" id="SSF47781">
    <property type="entry name" value="RuvA domain 2-like"/>
    <property type="match status" value="1"/>
</dbReference>
<keyword evidence="3 6" id="KW-0238">DNA-binding</keyword>
<dbReference type="Pfam" id="PF14520">
    <property type="entry name" value="HHH_5"/>
    <property type="match status" value="1"/>
</dbReference>
<dbReference type="Pfam" id="PF01330">
    <property type="entry name" value="RuvA_N"/>
    <property type="match status" value="1"/>
</dbReference>
<feature type="region of interest" description="Domain III" evidence="6">
    <location>
        <begin position="150"/>
        <end position="219"/>
    </location>
</feature>
<evidence type="ECO:0000256" key="4">
    <source>
        <dbReference type="ARBA" id="ARBA00023172"/>
    </source>
</evidence>
<keyword evidence="4 6" id="KW-0233">DNA recombination</keyword>
<sequence length="219" mass="22528">MDGGGGAMIASVSGRVAAVSPDGAVVHVGGIGLAVQCTPGTIARLQVGEAARLATSLVVREDSLTLYGFADDDERQLFELLQTANGVGPRLAQAVLAIHPPREVRRAVSMADVKALMQVPGIGKKGAERLILELRDRLGSTTTDTSLDAPAPTGLPSLTPVAPWRDQLSSALVGLGWSGKEAETAVGQLAPVADEQIAATGSVEVAVLLRRALQLLGRS</sequence>
<dbReference type="CDD" id="cd14332">
    <property type="entry name" value="UBA_RuvA_C"/>
    <property type="match status" value="1"/>
</dbReference>
<dbReference type="Gene3D" id="1.10.150.20">
    <property type="entry name" value="5' to 3' exonuclease, C-terminal subdomain"/>
    <property type="match status" value="1"/>
</dbReference>
<comment type="caution">
    <text evidence="8">The sequence shown here is derived from an EMBL/GenBank/DDBJ whole genome shotgun (WGS) entry which is preliminary data.</text>
</comment>
<comment type="subcellular location">
    <subcellularLocation>
        <location evidence="6">Cytoplasm</location>
    </subcellularLocation>
</comment>
<dbReference type="RefSeq" id="WP_305999588.1">
    <property type="nucleotide sequence ID" value="NZ_JASNFN010000010.1"/>
</dbReference>
<keyword evidence="9" id="KW-1185">Reference proteome</keyword>
<dbReference type="HAMAP" id="MF_00031">
    <property type="entry name" value="DNA_HJ_migration_RuvA"/>
    <property type="match status" value="1"/>
</dbReference>
<dbReference type="InterPro" id="IPR013849">
    <property type="entry name" value="DNA_helicase_Holl-junc_RuvA_I"/>
</dbReference>
<comment type="function">
    <text evidence="6">The RuvA-RuvB-RuvC complex processes Holliday junction (HJ) DNA during genetic recombination and DNA repair, while the RuvA-RuvB complex plays an important role in the rescue of blocked DNA replication forks via replication fork reversal (RFR). RuvA specifically binds to HJ cruciform DNA, conferring on it an open structure. The RuvB hexamer acts as an ATP-dependent pump, pulling dsDNA into and through the RuvAB complex. HJ branch migration allows RuvC to scan DNA until it finds its consensus sequence, where it cleaves and resolves the cruciform DNA.</text>
</comment>
<dbReference type="Proteomes" id="UP001233673">
    <property type="component" value="Unassembled WGS sequence"/>
</dbReference>
<keyword evidence="1 6" id="KW-0963">Cytoplasm</keyword>
<dbReference type="Pfam" id="PF07499">
    <property type="entry name" value="RuvA_C"/>
    <property type="match status" value="1"/>
</dbReference>
<protein>
    <recommendedName>
        <fullName evidence="6">Holliday junction branch migration complex subunit RuvA</fullName>
    </recommendedName>
</protein>
<dbReference type="InterPro" id="IPR011114">
    <property type="entry name" value="RuvA_C"/>
</dbReference>
<dbReference type="GO" id="GO:0003678">
    <property type="term" value="F:DNA helicase activity"/>
    <property type="evidence" value="ECO:0007669"/>
    <property type="project" value="UniProtKB-EC"/>
</dbReference>
<evidence type="ECO:0000256" key="3">
    <source>
        <dbReference type="ARBA" id="ARBA00023125"/>
    </source>
</evidence>
<keyword evidence="8" id="KW-0378">Hydrolase</keyword>
<dbReference type="EMBL" id="JASNFN010000010">
    <property type="protein sequence ID" value="MDP5182927.1"/>
    <property type="molecule type" value="Genomic_DNA"/>
</dbReference>
<comment type="caution">
    <text evidence="6">Lacks conserved residue(s) required for the propagation of feature annotation.</text>
</comment>
<feature type="domain" description="Helix-hairpin-helix DNA-binding motif class 1" evidence="7">
    <location>
        <begin position="114"/>
        <end position="133"/>
    </location>
</feature>
<dbReference type="Gene3D" id="2.40.50.140">
    <property type="entry name" value="Nucleic acid-binding proteins"/>
    <property type="match status" value="1"/>
</dbReference>
<comment type="subunit">
    <text evidence="6">Homotetramer. Forms an RuvA(8)-RuvB(12)-Holliday junction (HJ) complex. HJ DNA is sandwiched between 2 RuvA tetramers; dsDNA enters through RuvA and exits via RuvB. An RuvB hexamer assembles on each DNA strand where it exits the tetramer. Each RuvB hexamer is contacted by two RuvA subunits (via domain III) on 2 adjacent RuvB subunits; this complex drives branch migration. In the full resolvosome a probable DNA-RuvA(4)-RuvB(12)-RuvC(2) complex forms which resolves the HJ.</text>
</comment>
<keyword evidence="2 6" id="KW-0227">DNA damage</keyword>
<evidence type="ECO:0000313" key="9">
    <source>
        <dbReference type="Proteomes" id="UP001233673"/>
    </source>
</evidence>
<dbReference type="InterPro" id="IPR000085">
    <property type="entry name" value="RuvA"/>
</dbReference>
<dbReference type="InterPro" id="IPR012340">
    <property type="entry name" value="NA-bd_OB-fold"/>
</dbReference>
<dbReference type="SUPFAM" id="SSF46929">
    <property type="entry name" value="DNA helicase RuvA subunit, C-terminal domain"/>
    <property type="match status" value="1"/>
</dbReference>
<evidence type="ECO:0000313" key="8">
    <source>
        <dbReference type="EMBL" id="MDP5182927.1"/>
    </source>
</evidence>
<dbReference type="Gene3D" id="1.10.8.10">
    <property type="entry name" value="DNA helicase RuvA subunit, C-terminal domain"/>
    <property type="match status" value="1"/>
</dbReference>
<reference evidence="9" key="1">
    <citation type="submission" date="2023-05" db="EMBL/GenBank/DDBJ databases">
        <title>Draft genome of Pseudofrankia sp. BMG5.37.</title>
        <authorList>
            <person name="Gtari M."/>
            <person name="Ghodhbane F."/>
            <person name="Sbissi I."/>
        </authorList>
    </citation>
    <scope>NUCLEOTIDE SEQUENCE [LARGE SCALE GENOMIC DNA]</scope>
    <source>
        <strain evidence="9">BMG 814</strain>
    </source>
</reference>
<evidence type="ECO:0000259" key="7">
    <source>
        <dbReference type="SMART" id="SM00278"/>
    </source>
</evidence>
<evidence type="ECO:0000256" key="1">
    <source>
        <dbReference type="ARBA" id="ARBA00022490"/>
    </source>
</evidence>
<feature type="domain" description="Helix-hairpin-helix DNA-binding motif class 1" evidence="7">
    <location>
        <begin position="79"/>
        <end position="98"/>
    </location>
</feature>
<keyword evidence="5 6" id="KW-0234">DNA repair</keyword>
<accession>A0ABT9IBI0</accession>
<evidence type="ECO:0000256" key="5">
    <source>
        <dbReference type="ARBA" id="ARBA00023204"/>
    </source>
</evidence>